<dbReference type="PROSITE" id="PS51774">
    <property type="entry name" value="NAB"/>
    <property type="match status" value="1"/>
</dbReference>
<feature type="domain" description="NAB" evidence="4">
    <location>
        <begin position="1"/>
        <end position="45"/>
    </location>
</feature>
<evidence type="ECO:0000256" key="1">
    <source>
        <dbReference type="ARBA" id="ARBA00023054"/>
    </source>
</evidence>
<feature type="coiled-coil region" evidence="2">
    <location>
        <begin position="676"/>
        <end position="749"/>
    </location>
</feature>
<dbReference type="GO" id="GO:0005856">
    <property type="term" value="C:cytoskeleton"/>
    <property type="evidence" value="ECO:0007669"/>
    <property type="project" value="TreeGrafter"/>
</dbReference>
<feature type="compositionally biased region" description="Basic and acidic residues" evidence="3">
    <location>
        <begin position="68"/>
        <end position="98"/>
    </location>
</feature>
<evidence type="ECO:0000259" key="4">
    <source>
        <dbReference type="PROSITE" id="PS51774"/>
    </source>
</evidence>
<gene>
    <name evidence="5" type="ORF">NE237_029861</name>
</gene>
<keyword evidence="6" id="KW-1185">Reference proteome</keyword>
<dbReference type="AlphaFoldDB" id="A0A9Q0JUA9"/>
<feature type="region of interest" description="Disordered" evidence="3">
    <location>
        <begin position="50"/>
        <end position="98"/>
    </location>
</feature>
<protein>
    <recommendedName>
        <fullName evidence="4">NAB domain-containing protein</fullName>
    </recommendedName>
</protein>
<dbReference type="GO" id="GO:0003779">
    <property type="term" value="F:actin binding"/>
    <property type="evidence" value="ECO:0007669"/>
    <property type="project" value="InterPro"/>
</dbReference>
<dbReference type="EMBL" id="JAMYWD010000012">
    <property type="protein sequence ID" value="KAJ4953029.1"/>
    <property type="molecule type" value="Genomic_DNA"/>
</dbReference>
<proteinExistence type="predicted"/>
<dbReference type="PANTHER" id="PTHR47357">
    <property type="entry name" value="COP1-INTERACTIVE PROTEIN 1"/>
    <property type="match status" value="1"/>
</dbReference>
<dbReference type="Proteomes" id="UP001141806">
    <property type="component" value="Unassembled WGS sequence"/>
</dbReference>
<accession>A0A9Q0JUA9</accession>
<dbReference type="InterPro" id="IPR011684">
    <property type="entry name" value="NAB"/>
</dbReference>
<dbReference type="PANTHER" id="PTHR47357:SF1">
    <property type="entry name" value="SPINDLE POLE BODY COMPONENT 110"/>
    <property type="match status" value="1"/>
</dbReference>
<evidence type="ECO:0000313" key="6">
    <source>
        <dbReference type="Proteomes" id="UP001141806"/>
    </source>
</evidence>
<feature type="coiled-coil region" evidence="2">
    <location>
        <begin position="361"/>
        <end position="623"/>
    </location>
</feature>
<evidence type="ECO:0000313" key="5">
    <source>
        <dbReference type="EMBL" id="KAJ4953029.1"/>
    </source>
</evidence>
<dbReference type="GO" id="GO:0005200">
    <property type="term" value="F:structural constituent of cytoskeleton"/>
    <property type="evidence" value="ECO:0007669"/>
    <property type="project" value="TreeGrafter"/>
</dbReference>
<evidence type="ECO:0000256" key="3">
    <source>
        <dbReference type="SAM" id="MobiDB-lite"/>
    </source>
</evidence>
<reference evidence="5" key="1">
    <citation type="journal article" date="2023" name="Plant J.">
        <title>The genome of the king protea, Protea cynaroides.</title>
        <authorList>
            <person name="Chang J."/>
            <person name="Duong T.A."/>
            <person name="Schoeman C."/>
            <person name="Ma X."/>
            <person name="Roodt D."/>
            <person name="Barker N."/>
            <person name="Li Z."/>
            <person name="Van de Peer Y."/>
            <person name="Mizrachi E."/>
        </authorList>
    </citation>
    <scope>NUCLEOTIDE SEQUENCE</scope>
    <source>
        <tissue evidence="5">Young leaves</tissue>
    </source>
</reference>
<comment type="caution">
    <text evidence="5">The sequence shown here is derived from an EMBL/GenBank/DDBJ whole genome shotgun (WGS) entry which is preliminary data.</text>
</comment>
<dbReference type="OrthoDB" id="2441647at2759"/>
<evidence type="ECO:0000256" key="2">
    <source>
        <dbReference type="SAM" id="Coils"/>
    </source>
</evidence>
<keyword evidence="1 2" id="KW-0175">Coiled coil</keyword>
<organism evidence="5 6">
    <name type="scientific">Protea cynaroides</name>
    <dbReference type="NCBI Taxonomy" id="273540"/>
    <lineage>
        <taxon>Eukaryota</taxon>
        <taxon>Viridiplantae</taxon>
        <taxon>Streptophyta</taxon>
        <taxon>Embryophyta</taxon>
        <taxon>Tracheophyta</taxon>
        <taxon>Spermatophyta</taxon>
        <taxon>Magnoliopsida</taxon>
        <taxon>Proteales</taxon>
        <taxon>Proteaceae</taxon>
        <taxon>Protea</taxon>
    </lineage>
</organism>
<name>A0A9Q0JUA9_9MAGN</name>
<dbReference type="Gene3D" id="1.10.287.1490">
    <property type="match status" value="2"/>
</dbReference>
<feature type="coiled-coil region" evidence="2">
    <location>
        <begin position="253"/>
        <end position="333"/>
    </location>
</feature>
<sequence>MKDEGEEGDSLENSNRESELFDHIKDFHKQYQSLYEHYHLLTSELKEKFNSHEGHDGDSSTLSSSDFDSDHYSKEKASENGKHENGLQKQDESIKLELEAANDQVADLMERLEDAHREKEVLRTDLDKALSSIDEVKKSSEDLKAKADQLKDEKSTLSGLEAQITDLQSELNSLRAQKRELEQHFEDKSNEAKRLGEENLELQLVQIELRDQISELDRVSRERGAEISALLKKLEDRPREATTQTDFLTVLAVKSLEAQRNDLEEQLKCRNDETKQMREENLVLQQGLADLQDQVFEWERKLKEKEGEISALHEKLENRKNEAAVQINDSLLELDSLCTKENQLQLQSEEKNQGSEYEKKIENLYLEKDQLAVQVNDLQLEVNSLLSQKGEVEEQIKIKNREAEELREENQALELMEQKKRLLEDQEDRIHKLTEEYKQLEDLLRESQENLQVAQQKIDEMGEVYKKNIGSKDEMIRMLQKMAEELKKEVETGREEVTTLKTELSNLEGNHRDLQEKLQSTESDKTDATVEKERLLRAKSETTATMRRIQREQQGEIARLQDEINTIEVKIRLSNRKLHVTEQFLAEKEESYRKKEEQFEQEYKELEEQNAKLSSEIATARIDLVEIRNTVEKMNNSFSRFDPVFQKFQEDDSSFWSRIAEVSEALRIAKIWVTGRNNKQEELESTVANLVEQLKEKQEQETELKERVGQLEVKMYEKEEEEKKLMMIVRELEKRLKEKIDEVLSIGEEKREAIRQMCIWAEYNCDRIDSLKVLLSKTRVNNKTKTKVSNKKRTCFGDK</sequence>